<keyword evidence="2" id="KW-1185">Reference proteome</keyword>
<evidence type="ECO:0000313" key="1">
    <source>
        <dbReference type="EMBL" id="GIY71752.1"/>
    </source>
</evidence>
<organism evidence="1 2">
    <name type="scientific">Caerostris extrusa</name>
    <name type="common">Bark spider</name>
    <name type="synonym">Caerostris bankana</name>
    <dbReference type="NCBI Taxonomy" id="172846"/>
    <lineage>
        <taxon>Eukaryota</taxon>
        <taxon>Metazoa</taxon>
        <taxon>Ecdysozoa</taxon>
        <taxon>Arthropoda</taxon>
        <taxon>Chelicerata</taxon>
        <taxon>Arachnida</taxon>
        <taxon>Araneae</taxon>
        <taxon>Araneomorphae</taxon>
        <taxon>Entelegynae</taxon>
        <taxon>Araneoidea</taxon>
        <taxon>Araneidae</taxon>
        <taxon>Caerostris</taxon>
    </lineage>
</organism>
<proteinExistence type="predicted"/>
<evidence type="ECO:0000313" key="2">
    <source>
        <dbReference type="Proteomes" id="UP001054945"/>
    </source>
</evidence>
<name>A0AAV4VN13_CAEEX</name>
<comment type="caution">
    <text evidence="1">The sequence shown here is derived from an EMBL/GenBank/DDBJ whole genome shotgun (WGS) entry which is preliminary data.</text>
</comment>
<accession>A0AAV4VN13</accession>
<sequence length="106" mass="12075">MCRVKIPGKTCIVVCRSSFFRMPPSGAGRIFSRLQYNSGDRFEISCSEDVFLLCSEARNLEEIRPAAFPSSLPRLFLPAPSLFLVSRAFGFVCLFWRGVPARIFFW</sequence>
<protein>
    <submittedName>
        <fullName evidence="1">Uncharacterized protein</fullName>
    </submittedName>
</protein>
<gene>
    <name evidence="1" type="ORF">CEXT_614611</name>
</gene>
<dbReference type="EMBL" id="BPLR01014853">
    <property type="protein sequence ID" value="GIY71752.1"/>
    <property type="molecule type" value="Genomic_DNA"/>
</dbReference>
<dbReference type="AlphaFoldDB" id="A0AAV4VN13"/>
<dbReference type="Proteomes" id="UP001054945">
    <property type="component" value="Unassembled WGS sequence"/>
</dbReference>
<reference evidence="1 2" key="1">
    <citation type="submission" date="2021-06" db="EMBL/GenBank/DDBJ databases">
        <title>Caerostris extrusa draft genome.</title>
        <authorList>
            <person name="Kono N."/>
            <person name="Arakawa K."/>
        </authorList>
    </citation>
    <scope>NUCLEOTIDE SEQUENCE [LARGE SCALE GENOMIC DNA]</scope>
</reference>